<evidence type="ECO:0000256" key="4">
    <source>
        <dbReference type="ARBA" id="ARBA00023242"/>
    </source>
</evidence>
<feature type="domain" description="Homeobox" evidence="7">
    <location>
        <begin position="131"/>
        <end position="191"/>
    </location>
</feature>
<accession>Q86SD7</accession>
<evidence type="ECO:0000256" key="5">
    <source>
        <dbReference type="PROSITE-ProRule" id="PRU00108"/>
    </source>
</evidence>
<organism evidence="8">
    <name type="scientific">Podocoryna carnea</name>
    <name type="common">Hydrozoan</name>
    <dbReference type="NCBI Taxonomy" id="6096"/>
    <lineage>
        <taxon>Eukaryota</taxon>
        <taxon>Metazoa</taxon>
        <taxon>Cnidaria</taxon>
        <taxon>Hydrozoa</taxon>
        <taxon>Hydroidolina</taxon>
        <taxon>Anthoathecata</taxon>
        <taxon>Filifera</taxon>
        <taxon>Hydractiniidae</taxon>
        <taxon>Podocoryna</taxon>
    </lineage>
</organism>
<dbReference type="Gene3D" id="1.10.10.60">
    <property type="entry name" value="Homeodomain-like"/>
    <property type="match status" value="1"/>
</dbReference>
<dbReference type="AlphaFoldDB" id="Q86SD7"/>
<feature type="DNA-binding region" description="Homeobox" evidence="5">
    <location>
        <begin position="133"/>
        <end position="192"/>
    </location>
</feature>
<dbReference type="PANTHER" id="PTHR24339">
    <property type="entry name" value="HOMEOBOX PROTEIN EMX-RELATED"/>
    <property type="match status" value="1"/>
</dbReference>
<sequence length="213" mass="25451">MNSVSESSSCISTGSFCRNRYQNNSLVHKSKLDQWCCSLHRLGYRKYYPSYPANPWQCMSPLCQSFHNVNSTLGCSRTGCSCQHFSIRRQPFIRRPYNYYQGLYGPRYHPIKRHAIGEEYEYYTSYELERNEYRRKRSCFDAKQVKAMEKEFSQKKYISYEERIKLSETLQLDESQIKIWFQNRRAKGKKNGYVEKEGSYSEIKEEKQIDVDS</sequence>
<evidence type="ECO:0000256" key="3">
    <source>
        <dbReference type="ARBA" id="ARBA00023155"/>
    </source>
</evidence>
<evidence type="ECO:0000259" key="7">
    <source>
        <dbReference type="PROSITE" id="PS50071"/>
    </source>
</evidence>
<proteinExistence type="evidence at transcript level"/>
<evidence type="ECO:0000256" key="2">
    <source>
        <dbReference type="ARBA" id="ARBA00023125"/>
    </source>
</evidence>
<evidence type="ECO:0000256" key="1">
    <source>
        <dbReference type="ARBA" id="ARBA00004123"/>
    </source>
</evidence>
<dbReference type="PRINTS" id="PR00024">
    <property type="entry name" value="HOMEOBOX"/>
</dbReference>
<reference evidence="8" key="1">
    <citation type="submission" date="1998-05" db="EMBL/GenBank/DDBJ databases">
        <title>Homeobox-containing genes of jellyfish Podocoryne carnea: ancestral roles in regional specification in diploblastic metazoa.</title>
        <authorList>
            <person name="Masuda-Nakagawa L.M."/>
            <person name="Groeger H."/>
            <person name="Aerne B.L."/>
            <person name="Schmid V."/>
        </authorList>
    </citation>
    <scope>NUCLEOTIDE SEQUENCE</scope>
</reference>
<dbReference type="EMBL" id="AB014685">
    <property type="protein sequence ID" value="BAC56129.1"/>
    <property type="molecule type" value="mRNA"/>
</dbReference>
<dbReference type="GO" id="GO:0030182">
    <property type="term" value="P:neuron differentiation"/>
    <property type="evidence" value="ECO:0007669"/>
    <property type="project" value="TreeGrafter"/>
</dbReference>
<dbReference type="GO" id="GO:0005634">
    <property type="term" value="C:nucleus"/>
    <property type="evidence" value="ECO:0007669"/>
    <property type="project" value="UniProtKB-SubCell"/>
</dbReference>
<dbReference type="InterPro" id="IPR050877">
    <property type="entry name" value="EMX-VAX-Noto_Homeobox_TFs"/>
</dbReference>
<dbReference type="GO" id="GO:0000981">
    <property type="term" value="F:DNA-binding transcription factor activity, RNA polymerase II-specific"/>
    <property type="evidence" value="ECO:0007669"/>
    <property type="project" value="InterPro"/>
</dbReference>
<dbReference type="Pfam" id="PF00046">
    <property type="entry name" value="Homeodomain"/>
    <property type="match status" value="1"/>
</dbReference>
<gene>
    <name evidence="8" type="primary">cnox3-Pc</name>
</gene>
<name>Q86SD7_PODCA</name>
<comment type="subcellular location">
    <subcellularLocation>
        <location evidence="1 5 6">Nucleus</location>
    </subcellularLocation>
</comment>
<keyword evidence="3 5" id="KW-0371">Homeobox</keyword>
<dbReference type="SMART" id="SM00389">
    <property type="entry name" value="HOX"/>
    <property type="match status" value="1"/>
</dbReference>
<keyword evidence="4 5" id="KW-0539">Nucleus</keyword>
<dbReference type="InterPro" id="IPR020479">
    <property type="entry name" value="HD_metazoa"/>
</dbReference>
<dbReference type="CDD" id="cd00086">
    <property type="entry name" value="homeodomain"/>
    <property type="match status" value="1"/>
</dbReference>
<dbReference type="InterPro" id="IPR017970">
    <property type="entry name" value="Homeobox_CS"/>
</dbReference>
<dbReference type="InterPro" id="IPR001356">
    <property type="entry name" value="HD"/>
</dbReference>
<keyword evidence="2 5" id="KW-0238">DNA-binding</keyword>
<dbReference type="SUPFAM" id="SSF46689">
    <property type="entry name" value="Homeodomain-like"/>
    <property type="match status" value="1"/>
</dbReference>
<dbReference type="GO" id="GO:0000978">
    <property type="term" value="F:RNA polymerase II cis-regulatory region sequence-specific DNA binding"/>
    <property type="evidence" value="ECO:0007669"/>
    <property type="project" value="TreeGrafter"/>
</dbReference>
<protein>
    <submittedName>
        <fullName evidence="8">Cnox3-Pc</fullName>
    </submittedName>
</protein>
<evidence type="ECO:0000256" key="6">
    <source>
        <dbReference type="RuleBase" id="RU000682"/>
    </source>
</evidence>
<dbReference type="PANTHER" id="PTHR24339:SF28">
    <property type="entry name" value="E5-RELATED"/>
    <property type="match status" value="1"/>
</dbReference>
<dbReference type="PROSITE" id="PS50071">
    <property type="entry name" value="HOMEOBOX_2"/>
    <property type="match status" value="1"/>
</dbReference>
<evidence type="ECO:0000313" key="8">
    <source>
        <dbReference type="EMBL" id="BAC56129.1"/>
    </source>
</evidence>
<dbReference type="InterPro" id="IPR009057">
    <property type="entry name" value="Homeodomain-like_sf"/>
</dbReference>
<dbReference type="PROSITE" id="PS00027">
    <property type="entry name" value="HOMEOBOX_1"/>
    <property type="match status" value="1"/>
</dbReference>